<reference evidence="14" key="1">
    <citation type="submission" date="2022-11" db="UniProtKB">
        <authorList>
            <consortium name="WormBaseParasite"/>
        </authorList>
    </citation>
    <scope>IDENTIFICATION</scope>
</reference>
<dbReference type="GO" id="GO:0005921">
    <property type="term" value="C:gap junction"/>
    <property type="evidence" value="ECO:0007669"/>
    <property type="project" value="UniProtKB-SubCell"/>
</dbReference>
<dbReference type="GO" id="GO:0005243">
    <property type="term" value="F:gap junction channel activity"/>
    <property type="evidence" value="ECO:0007669"/>
    <property type="project" value="TreeGrafter"/>
</dbReference>
<keyword evidence="6" id="KW-0303">Gap junction</keyword>
<dbReference type="PANTHER" id="PTHR11893">
    <property type="entry name" value="INNEXIN"/>
    <property type="match status" value="1"/>
</dbReference>
<dbReference type="PROSITE" id="PS51013">
    <property type="entry name" value="PANNEXIN"/>
    <property type="match status" value="1"/>
</dbReference>
<dbReference type="PRINTS" id="PR01262">
    <property type="entry name" value="INNEXIN"/>
</dbReference>
<keyword evidence="9 12" id="KW-0406">Ion transport</keyword>
<feature type="transmembrane region" description="Helical" evidence="12">
    <location>
        <begin position="46"/>
        <end position="65"/>
    </location>
</feature>
<evidence type="ECO:0000256" key="6">
    <source>
        <dbReference type="ARBA" id="ARBA00022868"/>
    </source>
</evidence>
<evidence type="ECO:0000256" key="12">
    <source>
        <dbReference type="RuleBase" id="RU010713"/>
    </source>
</evidence>
<dbReference type="Pfam" id="PF00876">
    <property type="entry name" value="Innexin"/>
    <property type="match status" value="1"/>
</dbReference>
<evidence type="ECO:0000256" key="11">
    <source>
        <dbReference type="ARBA" id="ARBA00023303"/>
    </source>
</evidence>
<keyword evidence="13" id="KW-1185">Reference proteome</keyword>
<keyword evidence="8 12" id="KW-1133">Transmembrane helix</keyword>
<keyword evidence="3 12" id="KW-0813">Transport</keyword>
<comment type="similarity">
    <text evidence="12">Belongs to the pannexin family.</text>
</comment>
<comment type="function">
    <text evidence="12">Structural component of the gap junctions.</text>
</comment>
<proteinExistence type="inferred from homology"/>
<evidence type="ECO:0000256" key="4">
    <source>
        <dbReference type="ARBA" id="ARBA00022475"/>
    </source>
</evidence>
<evidence type="ECO:0000256" key="9">
    <source>
        <dbReference type="ARBA" id="ARBA00023065"/>
    </source>
</evidence>
<dbReference type="Proteomes" id="UP000887560">
    <property type="component" value="Unplaced"/>
</dbReference>
<comment type="subcellular location">
    <subcellularLocation>
        <location evidence="1">Cell junction</location>
        <location evidence="1">Gap junction</location>
    </subcellularLocation>
    <subcellularLocation>
        <location evidence="2 12">Cell membrane</location>
        <topology evidence="2 12">Multi-pass membrane protein</topology>
    </subcellularLocation>
</comment>
<keyword evidence="7" id="KW-0965">Cell junction</keyword>
<feature type="transmembrane region" description="Helical" evidence="12">
    <location>
        <begin position="21"/>
        <end position="40"/>
    </location>
</feature>
<evidence type="ECO:0000313" key="13">
    <source>
        <dbReference type="Proteomes" id="UP000887560"/>
    </source>
</evidence>
<dbReference type="GO" id="GO:0034220">
    <property type="term" value="P:monoatomic ion transmembrane transport"/>
    <property type="evidence" value="ECO:0007669"/>
    <property type="project" value="UniProtKB-KW"/>
</dbReference>
<dbReference type="GO" id="GO:0005886">
    <property type="term" value="C:plasma membrane"/>
    <property type="evidence" value="ECO:0007669"/>
    <property type="project" value="UniProtKB-SubCell"/>
</dbReference>
<protein>
    <recommendedName>
        <fullName evidence="12">Innexin</fullName>
    </recommendedName>
</protein>
<evidence type="ECO:0000313" key="14">
    <source>
        <dbReference type="WBParaSite" id="scf7180000420110.g4747"/>
    </source>
</evidence>
<evidence type="ECO:0000256" key="3">
    <source>
        <dbReference type="ARBA" id="ARBA00022448"/>
    </source>
</evidence>
<keyword evidence="11 12" id="KW-0407">Ion channel</keyword>
<evidence type="ECO:0000256" key="1">
    <source>
        <dbReference type="ARBA" id="ARBA00004610"/>
    </source>
</evidence>
<evidence type="ECO:0000256" key="5">
    <source>
        <dbReference type="ARBA" id="ARBA00022692"/>
    </source>
</evidence>
<name>A0A915NMB2_9BILA</name>
<sequence>MRSGHGAHGHQGTSPGKVSDINYKIFDVLAMILYYLASAFRVSSRIGSFIPAILVIFIFQMMILLTKSTTSTRQQYDIPREVYSRRNRQIGYYQWVILVIYPIEKLNTKVPFILALQALFFYIPCIIWRINLQGLVQMACDARLMDPEIKSRTVFTMARHMQDEVHVGAQVQRQSPNRLAILRIGRHCGCYITLLSIAIKMLYSTNVIAQFCLLNQILGSRDFTYGFTLLRDIVNEIEWEKTGSSAWQHSQAYRPMRVDDKYVQREDFPLSVVLSISFIRKYLRVLSEHPLKPMADDVSLRKFANNFLRKDGVFMLRIISTHAGELMTSELILALWNDFNNIGEWMEH</sequence>
<keyword evidence="10 12" id="KW-0472">Membrane</keyword>
<dbReference type="AlphaFoldDB" id="A0A915NMB2"/>
<evidence type="ECO:0000256" key="7">
    <source>
        <dbReference type="ARBA" id="ARBA00022949"/>
    </source>
</evidence>
<evidence type="ECO:0000256" key="2">
    <source>
        <dbReference type="ARBA" id="ARBA00004651"/>
    </source>
</evidence>
<accession>A0A915NMB2</accession>
<evidence type="ECO:0000256" key="10">
    <source>
        <dbReference type="ARBA" id="ARBA00023136"/>
    </source>
</evidence>
<gene>
    <name evidence="12" type="primary">inx</name>
</gene>
<evidence type="ECO:0000256" key="8">
    <source>
        <dbReference type="ARBA" id="ARBA00022989"/>
    </source>
</evidence>
<feature type="transmembrane region" description="Helical" evidence="12">
    <location>
        <begin position="110"/>
        <end position="130"/>
    </location>
</feature>
<dbReference type="WBParaSite" id="scf7180000420110.g4747">
    <property type="protein sequence ID" value="scf7180000420110.g4747"/>
    <property type="gene ID" value="scf7180000420110.g4747"/>
</dbReference>
<keyword evidence="5 12" id="KW-0812">Transmembrane</keyword>
<organism evidence="13 14">
    <name type="scientific">Meloidogyne floridensis</name>
    <dbReference type="NCBI Taxonomy" id="298350"/>
    <lineage>
        <taxon>Eukaryota</taxon>
        <taxon>Metazoa</taxon>
        <taxon>Ecdysozoa</taxon>
        <taxon>Nematoda</taxon>
        <taxon>Chromadorea</taxon>
        <taxon>Rhabditida</taxon>
        <taxon>Tylenchina</taxon>
        <taxon>Tylenchomorpha</taxon>
        <taxon>Tylenchoidea</taxon>
        <taxon>Meloidogynidae</taxon>
        <taxon>Meloidogyninae</taxon>
        <taxon>Meloidogyne</taxon>
    </lineage>
</organism>
<comment type="caution">
    <text evidence="12">Lacks conserved residue(s) required for the propagation of feature annotation.</text>
</comment>
<keyword evidence="4" id="KW-1003">Cell membrane</keyword>
<dbReference type="PANTHER" id="PTHR11893:SF18">
    <property type="entry name" value="INNEXIN UNC-7"/>
    <property type="match status" value="1"/>
</dbReference>
<dbReference type="InterPro" id="IPR000990">
    <property type="entry name" value="Innexin"/>
</dbReference>